<feature type="compositionally biased region" description="Basic and acidic residues" evidence="6">
    <location>
        <begin position="12"/>
        <end position="25"/>
    </location>
</feature>
<organism evidence="9 10">
    <name type="scientific">Tranquillimonas alkanivorans</name>
    <dbReference type="NCBI Taxonomy" id="441119"/>
    <lineage>
        <taxon>Bacteria</taxon>
        <taxon>Pseudomonadati</taxon>
        <taxon>Pseudomonadota</taxon>
        <taxon>Alphaproteobacteria</taxon>
        <taxon>Rhodobacterales</taxon>
        <taxon>Roseobacteraceae</taxon>
        <taxon>Tranquillimonas</taxon>
    </lineage>
</organism>
<dbReference type="Pfam" id="PF22022">
    <property type="entry name" value="Phage_int_M"/>
    <property type="match status" value="1"/>
</dbReference>
<evidence type="ECO:0000256" key="3">
    <source>
        <dbReference type="ARBA" id="ARBA00023125"/>
    </source>
</evidence>
<dbReference type="Proteomes" id="UP000199356">
    <property type="component" value="Unassembled WGS sequence"/>
</dbReference>
<dbReference type="CDD" id="cd00801">
    <property type="entry name" value="INT_P4_C"/>
    <property type="match status" value="1"/>
</dbReference>
<dbReference type="SUPFAM" id="SSF56349">
    <property type="entry name" value="DNA breaking-rejoining enzymes"/>
    <property type="match status" value="1"/>
</dbReference>
<gene>
    <name evidence="9" type="ORF">SAMN04488047_105177</name>
</gene>
<evidence type="ECO:0000259" key="7">
    <source>
        <dbReference type="PROSITE" id="PS51898"/>
    </source>
</evidence>
<dbReference type="InterPro" id="IPR002104">
    <property type="entry name" value="Integrase_catalytic"/>
</dbReference>
<comment type="similarity">
    <text evidence="1">Belongs to the 'phage' integrase family.</text>
</comment>
<dbReference type="PANTHER" id="PTHR30629:SF2">
    <property type="entry name" value="PROPHAGE INTEGRASE INTS-RELATED"/>
    <property type="match status" value="1"/>
</dbReference>
<reference evidence="9 10" key="1">
    <citation type="submission" date="2016-10" db="EMBL/GenBank/DDBJ databases">
        <authorList>
            <person name="de Groot N.N."/>
        </authorList>
    </citation>
    <scope>NUCLEOTIDE SEQUENCE [LARGE SCALE GENOMIC DNA]</scope>
    <source>
        <strain evidence="9 10">DSM 19547</strain>
    </source>
</reference>
<evidence type="ECO:0000256" key="5">
    <source>
        <dbReference type="PROSITE-ProRule" id="PRU01248"/>
    </source>
</evidence>
<dbReference type="InterPro" id="IPR050808">
    <property type="entry name" value="Phage_Integrase"/>
</dbReference>
<evidence type="ECO:0000259" key="8">
    <source>
        <dbReference type="PROSITE" id="PS51900"/>
    </source>
</evidence>
<dbReference type="Gene3D" id="1.10.443.10">
    <property type="entry name" value="Intergrase catalytic core"/>
    <property type="match status" value="1"/>
</dbReference>
<dbReference type="Gene3D" id="3.30.160.390">
    <property type="entry name" value="Integrase, DNA-binding domain"/>
    <property type="match status" value="1"/>
</dbReference>
<dbReference type="STRING" id="441119.SAMN04488047_105177"/>
<dbReference type="PROSITE" id="PS51898">
    <property type="entry name" value="TYR_RECOMBINASE"/>
    <property type="match status" value="1"/>
</dbReference>
<feature type="domain" description="Tyr recombinase" evidence="7">
    <location>
        <begin position="207"/>
        <end position="393"/>
    </location>
</feature>
<dbReference type="GO" id="GO:0003677">
    <property type="term" value="F:DNA binding"/>
    <property type="evidence" value="ECO:0007669"/>
    <property type="project" value="UniProtKB-UniRule"/>
</dbReference>
<evidence type="ECO:0000256" key="2">
    <source>
        <dbReference type="ARBA" id="ARBA00022908"/>
    </source>
</evidence>
<name>A0A1I5PPG4_9RHOB</name>
<sequence length="419" mass="46711">MARKALTTRSIEALKPDPDRRVEHPDPALPGLYLQLQTSGAKSWAVRYRMAGKSKKLTLGKWPAMGLADARAAAAEALEEVAQGRDPALKKKATKAARLEAQLTERDKVRTLVEQFDRRHLSTLKSGAEARRLLYRHVVPVWGNRDVHEITRRDVVELLDGLMDTGRGVTANRTLAVVRKLFAWAVERDVLQVAPTAGLKPPAKEVPRDRVLSDAELRLFWRACEAVGQPWGLLGQVLVLTAQRLREVAEMTYDELDGDLWHLPPARTKNARPHSVPLSRPALEILDRMDRIGDTSLIFTTNGARPVSGFSKARDRIHRKMEEIAAEESGERVDLQPWRFHDLRRTAATGMARLGVPVRVTESVLNHVSGTGGGIVGIYQRHDFSDEKRQALEAWARFVSGLAEGHSDNVVPLERGKAL</sequence>
<dbReference type="Gene3D" id="1.10.150.130">
    <property type="match status" value="1"/>
</dbReference>
<keyword evidence="4" id="KW-0233">DNA recombination</keyword>
<dbReference type="RefSeq" id="WP_093420458.1">
    <property type="nucleotide sequence ID" value="NZ_FOXA01000005.1"/>
</dbReference>
<evidence type="ECO:0000256" key="6">
    <source>
        <dbReference type="SAM" id="MobiDB-lite"/>
    </source>
</evidence>
<dbReference type="InterPro" id="IPR010998">
    <property type="entry name" value="Integrase_recombinase_N"/>
</dbReference>
<proteinExistence type="inferred from homology"/>
<dbReference type="EMBL" id="FOXA01000005">
    <property type="protein sequence ID" value="SFP35436.1"/>
    <property type="molecule type" value="Genomic_DNA"/>
</dbReference>
<dbReference type="GO" id="GO:0006310">
    <property type="term" value="P:DNA recombination"/>
    <property type="evidence" value="ECO:0007669"/>
    <property type="project" value="UniProtKB-KW"/>
</dbReference>
<dbReference type="PANTHER" id="PTHR30629">
    <property type="entry name" value="PROPHAGE INTEGRASE"/>
    <property type="match status" value="1"/>
</dbReference>
<keyword evidence="10" id="KW-1185">Reference proteome</keyword>
<dbReference type="GO" id="GO:0015074">
    <property type="term" value="P:DNA integration"/>
    <property type="evidence" value="ECO:0007669"/>
    <property type="project" value="UniProtKB-KW"/>
</dbReference>
<dbReference type="InterPro" id="IPR011010">
    <property type="entry name" value="DNA_brk_join_enz"/>
</dbReference>
<evidence type="ECO:0000313" key="10">
    <source>
        <dbReference type="Proteomes" id="UP000199356"/>
    </source>
</evidence>
<dbReference type="InterPro" id="IPR025166">
    <property type="entry name" value="Integrase_DNA_bind_dom"/>
</dbReference>
<dbReference type="OrthoDB" id="7615137at2"/>
<evidence type="ECO:0000256" key="4">
    <source>
        <dbReference type="ARBA" id="ARBA00023172"/>
    </source>
</evidence>
<keyword evidence="2" id="KW-0229">DNA integration</keyword>
<dbReference type="PROSITE" id="PS51900">
    <property type="entry name" value="CB"/>
    <property type="match status" value="1"/>
</dbReference>
<dbReference type="InterPro" id="IPR053876">
    <property type="entry name" value="Phage_int_M"/>
</dbReference>
<dbReference type="InterPro" id="IPR044068">
    <property type="entry name" value="CB"/>
</dbReference>
<feature type="region of interest" description="Disordered" evidence="6">
    <location>
        <begin position="1"/>
        <end position="25"/>
    </location>
</feature>
<dbReference type="InterPro" id="IPR038488">
    <property type="entry name" value="Integrase_DNA-bd_sf"/>
</dbReference>
<protein>
    <submittedName>
        <fullName evidence="9">Site-specific recombinase XerD</fullName>
    </submittedName>
</protein>
<dbReference type="InterPro" id="IPR013762">
    <property type="entry name" value="Integrase-like_cat_sf"/>
</dbReference>
<accession>A0A1I5PPG4</accession>
<dbReference type="Pfam" id="PF00589">
    <property type="entry name" value="Phage_integrase"/>
    <property type="match status" value="1"/>
</dbReference>
<evidence type="ECO:0000256" key="1">
    <source>
        <dbReference type="ARBA" id="ARBA00008857"/>
    </source>
</evidence>
<keyword evidence="3 5" id="KW-0238">DNA-binding</keyword>
<dbReference type="AlphaFoldDB" id="A0A1I5PPG4"/>
<dbReference type="Pfam" id="PF13356">
    <property type="entry name" value="Arm-DNA-bind_3"/>
    <property type="match status" value="1"/>
</dbReference>
<evidence type="ECO:0000313" key="9">
    <source>
        <dbReference type="EMBL" id="SFP35436.1"/>
    </source>
</evidence>
<feature type="domain" description="Core-binding (CB)" evidence="8">
    <location>
        <begin position="107"/>
        <end position="186"/>
    </location>
</feature>